<accession>A0A6M1SWJ7</accession>
<evidence type="ECO:0000256" key="3">
    <source>
        <dbReference type="SAM" id="SignalP"/>
    </source>
</evidence>
<dbReference type="InterPro" id="IPR000184">
    <property type="entry name" value="Bac_surfAg_D15"/>
</dbReference>
<keyword evidence="6" id="KW-1185">Reference proteome</keyword>
<dbReference type="Proteomes" id="UP000473278">
    <property type="component" value="Unassembled WGS sequence"/>
</dbReference>
<gene>
    <name evidence="5" type="ORF">G3570_02130</name>
</gene>
<organism evidence="5 6">
    <name type="scientific">Halalkalibaculum roseum</name>
    <dbReference type="NCBI Taxonomy" id="2709311"/>
    <lineage>
        <taxon>Bacteria</taxon>
        <taxon>Pseudomonadati</taxon>
        <taxon>Balneolota</taxon>
        <taxon>Balneolia</taxon>
        <taxon>Balneolales</taxon>
        <taxon>Balneolaceae</taxon>
        <taxon>Halalkalibaculum</taxon>
    </lineage>
</organism>
<protein>
    <submittedName>
        <fullName evidence="5">BamA/TamA family outer membrane protein</fullName>
    </submittedName>
</protein>
<dbReference type="RefSeq" id="WP_165138701.1">
    <property type="nucleotide sequence ID" value="NZ_JAALLT010000001.1"/>
</dbReference>
<dbReference type="Gene3D" id="2.40.160.50">
    <property type="entry name" value="membrane protein fhac: a member of the omp85/tpsb transporter family"/>
    <property type="match status" value="1"/>
</dbReference>
<evidence type="ECO:0000256" key="1">
    <source>
        <dbReference type="ARBA" id="ARBA00004370"/>
    </source>
</evidence>
<keyword evidence="2" id="KW-0472">Membrane</keyword>
<proteinExistence type="predicted"/>
<evidence type="ECO:0000313" key="6">
    <source>
        <dbReference type="Proteomes" id="UP000473278"/>
    </source>
</evidence>
<evidence type="ECO:0000313" key="5">
    <source>
        <dbReference type="EMBL" id="NGP75414.1"/>
    </source>
</evidence>
<feature type="domain" description="Bacterial surface antigen (D15)" evidence="4">
    <location>
        <begin position="98"/>
        <end position="384"/>
    </location>
</feature>
<sequence length="384" mass="43766">MTKRRLPFICLILLPILLSQAGPANAQFLPKPAGSDSIKQALVPVAGYSSDIGLMGGILYSRYDYTGNIRPFNNYLKTTAVTSTKGFAKVEGLYEQTQTFGRNIRSSYQLFFNRLANNSFFGTGNNSTYSEQLWDEEYYFFESVNLSLDLAFRKPLYRDVDSRFDILGGLGTGYQIPYIRQDNSSFNRRMPNGSDGGFVNYLSAGFVWENRDNEFDPQSGNRVQFKMRFAPKFASEYALTTFRLDMRQYFYIFDFLTIANRLEARHAAGDVPYWELSTLGDDFSLRGYPLNRFQGNSSLSYNLELRSWMFTFSEYAVKIGVHLFTDAGRVFTEEDNAADLFEGYKQTIGFGGALSLFNPDFILRGEMGFSEDVSRIYVGIGYTF</sequence>
<dbReference type="EMBL" id="JAALLT010000001">
    <property type="protein sequence ID" value="NGP75414.1"/>
    <property type="molecule type" value="Genomic_DNA"/>
</dbReference>
<evidence type="ECO:0000256" key="2">
    <source>
        <dbReference type="ARBA" id="ARBA00023136"/>
    </source>
</evidence>
<keyword evidence="3" id="KW-0732">Signal</keyword>
<comment type="caution">
    <text evidence="5">The sequence shown here is derived from an EMBL/GenBank/DDBJ whole genome shotgun (WGS) entry which is preliminary data.</text>
</comment>
<comment type="subcellular location">
    <subcellularLocation>
        <location evidence="1">Membrane</location>
    </subcellularLocation>
</comment>
<dbReference type="Pfam" id="PF01103">
    <property type="entry name" value="Omp85"/>
    <property type="match status" value="1"/>
</dbReference>
<dbReference type="GO" id="GO:0019867">
    <property type="term" value="C:outer membrane"/>
    <property type="evidence" value="ECO:0007669"/>
    <property type="project" value="InterPro"/>
</dbReference>
<feature type="chain" id="PRO_5026892535" evidence="3">
    <location>
        <begin position="27"/>
        <end position="384"/>
    </location>
</feature>
<dbReference type="AlphaFoldDB" id="A0A6M1SWJ7"/>
<feature type="signal peptide" evidence="3">
    <location>
        <begin position="1"/>
        <end position="26"/>
    </location>
</feature>
<evidence type="ECO:0000259" key="4">
    <source>
        <dbReference type="Pfam" id="PF01103"/>
    </source>
</evidence>
<name>A0A6M1SWJ7_9BACT</name>
<reference evidence="5 6" key="1">
    <citation type="submission" date="2020-02" db="EMBL/GenBank/DDBJ databases">
        <title>Balneolaceae bacterium YR4-1, complete genome.</title>
        <authorList>
            <person name="Li Y."/>
            <person name="Wu S."/>
        </authorList>
    </citation>
    <scope>NUCLEOTIDE SEQUENCE [LARGE SCALE GENOMIC DNA]</scope>
    <source>
        <strain evidence="5 6">YR4-1</strain>
    </source>
</reference>